<evidence type="ECO:0000256" key="1">
    <source>
        <dbReference type="ARBA" id="ARBA00022741"/>
    </source>
</evidence>
<dbReference type="Gene3D" id="1.10.10.10">
    <property type="entry name" value="Winged helix-like DNA-binding domain superfamily/Winged helix DNA-binding domain"/>
    <property type="match status" value="1"/>
</dbReference>
<dbReference type="InterPro" id="IPR016032">
    <property type="entry name" value="Sig_transdc_resp-reg_C-effctor"/>
</dbReference>
<dbReference type="PROSITE" id="PS51755">
    <property type="entry name" value="OMPR_PHOB"/>
    <property type="match status" value="1"/>
</dbReference>
<evidence type="ECO:0000313" key="7">
    <source>
        <dbReference type="Proteomes" id="UP001144396"/>
    </source>
</evidence>
<dbReference type="SMART" id="SM00862">
    <property type="entry name" value="Trans_reg_C"/>
    <property type="match status" value="1"/>
</dbReference>
<gene>
    <name evidence="6" type="ORF">ARHIZOSPH14_25990</name>
</gene>
<organism evidence="6 7">
    <name type="scientific">Agromyces rhizosphaerae</name>
    <dbReference type="NCBI Taxonomy" id="88374"/>
    <lineage>
        <taxon>Bacteria</taxon>
        <taxon>Bacillati</taxon>
        <taxon>Actinomycetota</taxon>
        <taxon>Actinomycetes</taxon>
        <taxon>Micrococcales</taxon>
        <taxon>Microbacteriaceae</taxon>
        <taxon>Agromyces</taxon>
    </lineage>
</organism>
<dbReference type="InterPro" id="IPR027417">
    <property type="entry name" value="P-loop_NTPase"/>
</dbReference>
<evidence type="ECO:0000256" key="4">
    <source>
        <dbReference type="PROSITE-ProRule" id="PRU01091"/>
    </source>
</evidence>
<dbReference type="SUPFAM" id="SSF52540">
    <property type="entry name" value="P-loop containing nucleoside triphosphate hydrolases"/>
    <property type="match status" value="1"/>
</dbReference>
<dbReference type="AlphaFoldDB" id="A0A9W6D029"/>
<accession>A0A9W6D029</accession>
<dbReference type="InterPro" id="IPR011990">
    <property type="entry name" value="TPR-like_helical_dom_sf"/>
</dbReference>
<dbReference type="GO" id="GO:0005737">
    <property type="term" value="C:cytoplasm"/>
    <property type="evidence" value="ECO:0007669"/>
    <property type="project" value="TreeGrafter"/>
</dbReference>
<evidence type="ECO:0000313" key="6">
    <source>
        <dbReference type="EMBL" id="GLI28357.1"/>
    </source>
</evidence>
<evidence type="ECO:0000259" key="5">
    <source>
        <dbReference type="PROSITE" id="PS51755"/>
    </source>
</evidence>
<keyword evidence="7" id="KW-1185">Reference proteome</keyword>
<dbReference type="CDD" id="cd00383">
    <property type="entry name" value="trans_reg_C"/>
    <property type="match status" value="1"/>
</dbReference>
<keyword evidence="3 4" id="KW-0238">DNA-binding</keyword>
<dbReference type="Pfam" id="PF00486">
    <property type="entry name" value="Trans_reg_C"/>
    <property type="match status" value="1"/>
</dbReference>
<proteinExistence type="predicted"/>
<keyword evidence="2" id="KW-0067">ATP-binding</keyword>
<dbReference type="Pfam" id="PF13191">
    <property type="entry name" value="AAA_16"/>
    <property type="match status" value="1"/>
</dbReference>
<dbReference type="PANTHER" id="PTHR16305">
    <property type="entry name" value="TESTICULAR SOLUBLE ADENYLYL CYCLASE"/>
    <property type="match status" value="1"/>
</dbReference>
<name>A0A9W6D029_9MICO</name>
<keyword evidence="1" id="KW-0547">Nucleotide-binding</keyword>
<dbReference type="GO" id="GO:0003677">
    <property type="term" value="F:DNA binding"/>
    <property type="evidence" value="ECO:0007669"/>
    <property type="project" value="UniProtKB-UniRule"/>
</dbReference>
<dbReference type="GO" id="GO:0005524">
    <property type="term" value="F:ATP binding"/>
    <property type="evidence" value="ECO:0007669"/>
    <property type="project" value="UniProtKB-KW"/>
</dbReference>
<dbReference type="PANTHER" id="PTHR16305:SF28">
    <property type="entry name" value="GUANYLATE CYCLASE DOMAIN-CONTAINING PROTEIN"/>
    <property type="match status" value="1"/>
</dbReference>
<dbReference type="Gene3D" id="1.25.40.10">
    <property type="entry name" value="Tetratricopeptide repeat domain"/>
    <property type="match status" value="1"/>
</dbReference>
<feature type="domain" description="OmpR/PhoB-type" evidence="5">
    <location>
        <begin position="17"/>
        <end position="115"/>
    </location>
</feature>
<dbReference type="Proteomes" id="UP001144396">
    <property type="component" value="Unassembled WGS sequence"/>
</dbReference>
<dbReference type="GO" id="GO:0000160">
    <property type="term" value="P:phosphorelay signal transduction system"/>
    <property type="evidence" value="ECO:0007669"/>
    <property type="project" value="InterPro"/>
</dbReference>
<sequence>MVSEFVPTVPPPPTSSPETFHFDAWRFDARGGRLVGTDGEVSLRPKTAGVLRELLVRAGEVVTKHDLIDAVWGPGGSGDDALAVCVNELRRALGDDRRHPRFIATAHRRGYRFVATLVDPQGARGVPAQLLVGRAGELDTLRGWRNGDGGSRRNVGIVMGELGIGKSALVRAFVDEVRTAGGAWVGEGQCLERTGVGDPYHPFLEALGGVCAGPRGARAREVLASHAPSWLAQLTGAAGETRAAELRSGTAGPSRGRMLREFVAALAELGAESPVLLVCEDLHAGDRASLDLLSALAQRGAPTGVLVLGTARTDEAGTSARGVDLPERIGGLRDTGYLALGPLDAMSARRLLADRGEAQQLDDDEIAALMRRTGGNPLYLGLLADSPAAVTVGGPAAEPAIPEGLRRVVERRIGALAAADRRLLETASVSGVEFSAAAIATVDAPESEPEIDERLARLARGHGLLRELEPAGWPDGTVTARYGFTHSLHRDVLYERLGGARRVLAHRRVGERLAAAFATRPGPAAAAIARHFDRGRDAANAAAWFAHAADTALGRQVPVVALEHSDRALELLDTVRGAADGESTYVDPRTVALEARLRVTRVAAAILAEGVASDRAAEEAAALEVVSARIEDSSALGRIGYVLWSVAFMRGDVRAATRPLERLVAAAAHGDDDGLRLQTANAEAVTTLALGDPVGAREHLERARAVDSPEVRRRLAGAYQDSGVLLRSFAALDEWLLGSTDAARGNAEDALRLARAGSRPDGLAQALSALALVHQLLGDTATVRALAEELRALAEANEFARWRSAARVMIGWTMIEDAPADAAEAIRSGLAEPESVGDGIWAPYHLALLVEAETAAGRIDAAAEVADRAIGLAEASGEVWYLAELTRMRAGLAFAAARESANGRRGRLEREADDLLERSLEIARDQGAHVLELRTLATIAARDLERRGPGRWLRERSGA</sequence>
<dbReference type="SUPFAM" id="SSF48452">
    <property type="entry name" value="TPR-like"/>
    <property type="match status" value="1"/>
</dbReference>
<dbReference type="InterPro" id="IPR036388">
    <property type="entry name" value="WH-like_DNA-bd_sf"/>
</dbReference>
<dbReference type="GO" id="GO:0004016">
    <property type="term" value="F:adenylate cyclase activity"/>
    <property type="evidence" value="ECO:0007669"/>
    <property type="project" value="TreeGrafter"/>
</dbReference>
<dbReference type="EMBL" id="BSDP01000001">
    <property type="protein sequence ID" value="GLI28357.1"/>
    <property type="molecule type" value="Genomic_DNA"/>
</dbReference>
<evidence type="ECO:0000256" key="3">
    <source>
        <dbReference type="ARBA" id="ARBA00023125"/>
    </source>
</evidence>
<dbReference type="GO" id="GO:0006355">
    <property type="term" value="P:regulation of DNA-templated transcription"/>
    <property type="evidence" value="ECO:0007669"/>
    <property type="project" value="InterPro"/>
</dbReference>
<comment type="caution">
    <text evidence="6">The sequence shown here is derived from an EMBL/GenBank/DDBJ whole genome shotgun (WGS) entry which is preliminary data.</text>
</comment>
<dbReference type="SUPFAM" id="SSF46894">
    <property type="entry name" value="C-terminal effector domain of the bipartite response regulators"/>
    <property type="match status" value="1"/>
</dbReference>
<protein>
    <submittedName>
        <fullName evidence="6">Adenylate/guanylate cyclase domain-containing protein</fullName>
    </submittedName>
</protein>
<dbReference type="InterPro" id="IPR041664">
    <property type="entry name" value="AAA_16"/>
</dbReference>
<dbReference type="InterPro" id="IPR001867">
    <property type="entry name" value="OmpR/PhoB-type_DNA-bd"/>
</dbReference>
<evidence type="ECO:0000256" key="2">
    <source>
        <dbReference type="ARBA" id="ARBA00022840"/>
    </source>
</evidence>
<feature type="DNA-binding region" description="OmpR/PhoB-type" evidence="4">
    <location>
        <begin position="17"/>
        <end position="115"/>
    </location>
</feature>
<reference evidence="6" key="1">
    <citation type="submission" date="2022-12" db="EMBL/GenBank/DDBJ databases">
        <title>Reference genome sequencing for broad-spectrum identification of bacterial and archaeal isolates by mass spectrometry.</title>
        <authorList>
            <person name="Sekiguchi Y."/>
            <person name="Tourlousse D.M."/>
        </authorList>
    </citation>
    <scope>NUCLEOTIDE SEQUENCE</scope>
    <source>
        <strain evidence="6">14</strain>
    </source>
</reference>